<accession>A0A8J7R000</accession>
<dbReference type="SUPFAM" id="SSF69618">
    <property type="entry name" value="HemD-like"/>
    <property type="match status" value="1"/>
</dbReference>
<proteinExistence type="predicted"/>
<name>A0A8J7R000_9HYPH</name>
<evidence type="ECO:0000313" key="2">
    <source>
        <dbReference type="EMBL" id="MBP0438013.1"/>
    </source>
</evidence>
<dbReference type="EMBL" id="JAGIYY010000001">
    <property type="protein sequence ID" value="MBP0438013.1"/>
    <property type="molecule type" value="Genomic_DNA"/>
</dbReference>
<sequence length="231" mass="24108">MARILRESGHAVHQAPLLKVKRLDHDPRLLAGASAVIVTSANAVPSLLAAAADLKVFAVGPDTAAALREAGFRQVKAAAGTAESLIRLIAGEWSPQDGPMVHAGGEHLSVNVSARLSDLGYSCSRVAVYTTEPATRLPEEIDHLLASGEIDAALFMSARTADVFVELVKAAGHAEKCRYITCLSLSERIAGRLAGLPWNGSSVATSPTRAGILALIDAMRPRAVALPDAGH</sequence>
<dbReference type="InterPro" id="IPR036108">
    <property type="entry name" value="4pyrrol_syn_uPrphyn_synt_sf"/>
</dbReference>
<keyword evidence="3" id="KW-1185">Reference proteome</keyword>
<dbReference type="Pfam" id="PF02602">
    <property type="entry name" value="HEM4"/>
    <property type="match status" value="1"/>
</dbReference>
<reference evidence="2" key="1">
    <citation type="submission" date="2021-03" db="EMBL/GenBank/DDBJ databases">
        <title>Genome sequencing and assembly of Tianweitania sediminis.</title>
        <authorList>
            <person name="Chhetri G."/>
        </authorList>
    </citation>
    <scope>NUCLEOTIDE SEQUENCE</scope>
    <source>
        <strain evidence="2">Z8</strain>
    </source>
</reference>
<dbReference type="CDD" id="cd06578">
    <property type="entry name" value="HemD"/>
    <property type="match status" value="1"/>
</dbReference>
<dbReference type="AlphaFoldDB" id="A0A8J7R000"/>
<evidence type="ECO:0000313" key="3">
    <source>
        <dbReference type="Proteomes" id="UP000666240"/>
    </source>
</evidence>
<dbReference type="GO" id="GO:0033014">
    <property type="term" value="P:tetrapyrrole biosynthetic process"/>
    <property type="evidence" value="ECO:0007669"/>
    <property type="project" value="InterPro"/>
</dbReference>
<dbReference type="GO" id="GO:0004852">
    <property type="term" value="F:uroporphyrinogen-III synthase activity"/>
    <property type="evidence" value="ECO:0007669"/>
    <property type="project" value="InterPro"/>
</dbReference>
<organism evidence="2 3">
    <name type="scientific">Tianweitania sediminis</name>
    <dbReference type="NCBI Taxonomy" id="1502156"/>
    <lineage>
        <taxon>Bacteria</taxon>
        <taxon>Pseudomonadati</taxon>
        <taxon>Pseudomonadota</taxon>
        <taxon>Alphaproteobacteria</taxon>
        <taxon>Hyphomicrobiales</taxon>
        <taxon>Phyllobacteriaceae</taxon>
        <taxon>Tianweitania</taxon>
    </lineage>
</organism>
<dbReference type="Gene3D" id="3.40.50.10090">
    <property type="match status" value="2"/>
</dbReference>
<protein>
    <submittedName>
        <fullName evidence="2">Uroporphyrinogen-III synthase</fullName>
    </submittedName>
</protein>
<dbReference type="RefSeq" id="WP_209333955.1">
    <property type="nucleotide sequence ID" value="NZ_JAGIYY010000001.1"/>
</dbReference>
<comment type="caution">
    <text evidence="2">The sequence shown here is derived from an EMBL/GenBank/DDBJ whole genome shotgun (WGS) entry which is preliminary data.</text>
</comment>
<dbReference type="InterPro" id="IPR003754">
    <property type="entry name" value="4pyrrol_synth_uPrphyn_synth"/>
</dbReference>
<dbReference type="Proteomes" id="UP000666240">
    <property type="component" value="Unassembled WGS sequence"/>
</dbReference>
<evidence type="ECO:0000259" key="1">
    <source>
        <dbReference type="Pfam" id="PF02602"/>
    </source>
</evidence>
<gene>
    <name evidence="2" type="ORF">J5Y06_05065</name>
</gene>
<feature type="domain" description="Tetrapyrrole biosynthesis uroporphyrinogen III synthase" evidence="1">
    <location>
        <begin position="1"/>
        <end position="213"/>
    </location>
</feature>